<accession>A0AC59HN89</accession>
<sequence length="213" mass="24621">MKTCNLLPMQLQFFAADNGNSSGGGDNHQQQNEDEQKSLNLDELDEEQLTSIKEKFGLKDDKDVDEIIKSKKSRWQKDLEEQKNEAARLAKLSEKERQQAILDKEKEEFEKQKAEFQKQQLFVEKGNQLKAEGMPSDFAHRITGETAEEILEDVKAFRDEWDKAVEAKVNERLASKNKTRVGNNGGQMTKAEIMQIKDSKERQRMIAQNRDLF</sequence>
<protein>
    <submittedName>
        <fullName evidence="1">Uncharacterized protein</fullName>
    </submittedName>
</protein>
<gene>
    <name evidence="1" type="ORF">EfsSVR2332_11820</name>
</gene>
<organism evidence="1 2">
    <name type="scientific">Enterococcus faecalis</name>
    <name type="common">Streptococcus faecalis</name>
    <dbReference type="NCBI Taxonomy" id="1351"/>
    <lineage>
        <taxon>Bacteria</taxon>
        <taxon>Bacillati</taxon>
        <taxon>Bacillota</taxon>
        <taxon>Bacilli</taxon>
        <taxon>Lactobacillales</taxon>
        <taxon>Enterococcaceae</taxon>
        <taxon>Enterococcus</taxon>
    </lineage>
</organism>
<proteinExistence type="predicted"/>
<dbReference type="Proteomes" id="UP001317613">
    <property type="component" value="Chromosome"/>
</dbReference>
<evidence type="ECO:0000313" key="1">
    <source>
        <dbReference type="EMBL" id="BDQ61104.1"/>
    </source>
</evidence>
<evidence type="ECO:0000313" key="2">
    <source>
        <dbReference type="Proteomes" id="UP001317613"/>
    </source>
</evidence>
<name>A0AC59HN89_ENTFL</name>
<dbReference type="EMBL" id="AP026729">
    <property type="protein sequence ID" value="BDQ61104.1"/>
    <property type="molecule type" value="Genomic_DNA"/>
</dbReference>
<reference evidence="1" key="1">
    <citation type="submission" date="2022-08" db="EMBL/GenBank/DDBJ databases">
        <title>Molecular epidemiological analysis of five strains of VanD-type vancomycin-resistant Enterococcus faecalis.</title>
        <authorList>
            <person name="Mimura K."/>
            <person name="Hashimoto Y."/>
            <person name="Tomita H."/>
        </authorList>
    </citation>
    <scope>NUCLEOTIDE SEQUENCE</scope>
    <source>
        <strain evidence="1">SVR2332</strain>
    </source>
</reference>